<dbReference type="SMART" id="SM00387">
    <property type="entry name" value="HATPase_c"/>
    <property type="match status" value="1"/>
</dbReference>
<evidence type="ECO:0000256" key="7">
    <source>
        <dbReference type="ARBA" id="ARBA00022692"/>
    </source>
</evidence>
<dbReference type="InterPro" id="IPR003660">
    <property type="entry name" value="HAMP_dom"/>
</dbReference>
<dbReference type="GO" id="GO:0005886">
    <property type="term" value="C:plasma membrane"/>
    <property type="evidence" value="ECO:0007669"/>
    <property type="project" value="UniProtKB-SubCell"/>
</dbReference>
<dbReference type="PANTHER" id="PTHR34220">
    <property type="entry name" value="SENSOR HISTIDINE KINASE YPDA"/>
    <property type="match status" value="1"/>
</dbReference>
<evidence type="ECO:0000256" key="10">
    <source>
        <dbReference type="ARBA" id="ARBA00022840"/>
    </source>
</evidence>
<keyword evidence="10" id="KW-0067">ATP-binding</keyword>
<evidence type="ECO:0000256" key="11">
    <source>
        <dbReference type="ARBA" id="ARBA00022989"/>
    </source>
</evidence>
<feature type="domain" description="Histidine kinase" evidence="15">
    <location>
        <begin position="459"/>
        <end position="563"/>
    </location>
</feature>
<comment type="catalytic activity">
    <reaction evidence="1">
        <text>ATP + protein L-histidine = ADP + protein N-phospho-L-histidine.</text>
        <dbReference type="EC" id="2.7.13.3"/>
    </reaction>
</comment>
<keyword evidence="5" id="KW-0597">Phosphoprotein</keyword>
<comment type="subcellular location">
    <subcellularLocation>
        <location evidence="2">Cell membrane</location>
        <topology evidence="2">Multi-pass membrane protein</topology>
    </subcellularLocation>
</comment>
<evidence type="ECO:0000256" key="12">
    <source>
        <dbReference type="ARBA" id="ARBA00023012"/>
    </source>
</evidence>
<dbReference type="SUPFAM" id="SSF55874">
    <property type="entry name" value="ATPase domain of HSP90 chaperone/DNA topoisomerase II/histidine kinase"/>
    <property type="match status" value="1"/>
</dbReference>
<dbReference type="PROSITE" id="PS50885">
    <property type="entry name" value="HAMP"/>
    <property type="match status" value="1"/>
</dbReference>
<dbReference type="GO" id="GO:0000155">
    <property type="term" value="F:phosphorelay sensor kinase activity"/>
    <property type="evidence" value="ECO:0007669"/>
    <property type="project" value="InterPro"/>
</dbReference>
<evidence type="ECO:0000259" key="16">
    <source>
        <dbReference type="PROSITE" id="PS50885"/>
    </source>
</evidence>
<dbReference type="Gene3D" id="3.30.565.10">
    <property type="entry name" value="Histidine kinase-like ATPase, C-terminal domain"/>
    <property type="match status" value="1"/>
</dbReference>
<dbReference type="InterPro" id="IPR050640">
    <property type="entry name" value="Bact_2-comp_sensor_kinase"/>
</dbReference>
<dbReference type="Gene3D" id="6.10.340.10">
    <property type="match status" value="1"/>
</dbReference>
<evidence type="ECO:0000313" key="17">
    <source>
        <dbReference type="EMBL" id="TCL54790.1"/>
    </source>
</evidence>
<dbReference type="STRING" id="1469948.GCA_000732725_03536"/>
<evidence type="ECO:0000259" key="15">
    <source>
        <dbReference type="PROSITE" id="PS50109"/>
    </source>
</evidence>
<protein>
    <recommendedName>
        <fullName evidence="3">histidine kinase</fullName>
        <ecNumber evidence="3">2.7.13.3</ecNumber>
    </recommendedName>
</protein>
<evidence type="ECO:0000256" key="1">
    <source>
        <dbReference type="ARBA" id="ARBA00000085"/>
    </source>
</evidence>
<dbReference type="Pfam" id="PF02518">
    <property type="entry name" value="HATPase_c"/>
    <property type="match status" value="1"/>
</dbReference>
<dbReference type="InterPro" id="IPR010559">
    <property type="entry name" value="Sig_transdc_His_kin_internal"/>
</dbReference>
<keyword evidence="7 14" id="KW-0812">Transmembrane</keyword>
<keyword evidence="18" id="KW-1185">Reference proteome</keyword>
<dbReference type="InterPro" id="IPR036890">
    <property type="entry name" value="HATPase_C_sf"/>
</dbReference>
<evidence type="ECO:0000256" key="9">
    <source>
        <dbReference type="ARBA" id="ARBA00022777"/>
    </source>
</evidence>
<dbReference type="RefSeq" id="WP_031392158.1">
    <property type="nucleotide sequence ID" value="NZ_JPNB01000002.1"/>
</dbReference>
<keyword evidence="6" id="KW-0808">Transferase</keyword>
<keyword evidence="13 14" id="KW-0472">Membrane</keyword>
<dbReference type="PROSITE" id="PS50109">
    <property type="entry name" value="HIS_KIN"/>
    <property type="match status" value="1"/>
</dbReference>
<evidence type="ECO:0000256" key="2">
    <source>
        <dbReference type="ARBA" id="ARBA00004651"/>
    </source>
</evidence>
<comment type="caution">
    <text evidence="17">The sequence shown here is derived from an EMBL/GenBank/DDBJ whole genome shotgun (WGS) entry which is preliminary data.</text>
</comment>
<feature type="transmembrane region" description="Helical" evidence="14">
    <location>
        <begin position="270"/>
        <end position="290"/>
    </location>
</feature>
<dbReference type="PANTHER" id="PTHR34220:SF11">
    <property type="entry name" value="SENSOR PROTEIN KINASE HPTS"/>
    <property type="match status" value="1"/>
</dbReference>
<feature type="domain" description="HAMP" evidence="16">
    <location>
        <begin position="298"/>
        <end position="350"/>
    </location>
</feature>
<organism evidence="17 18">
    <name type="scientific">Kineothrix alysoides</name>
    <dbReference type="NCBI Taxonomy" id="1469948"/>
    <lineage>
        <taxon>Bacteria</taxon>
        <taxon>Bacillati</taxon>
        <taxon>Bacillota</taxon>
        <taxon>Clostridia</taxon>
        <taxon>Lachnospirales</taxon>
        <taxon>Lachnospiraceae</taxon>
        <taxon>Kineothrix</taxon>
    </lineage>
</organism>
<feature type="transmembrane region" description="Helical" evidence="14">
    <location>
        <begin position="20"/>
        <end position="42"/>
    </location>
</feature>
<keyword evidence="8" id="KW-0547">Nucleotide-binding</keyword>
<dbReference type="OrthoDB" id="9809348at2"/>
<dbReference type="EMBL" id="SLUO01000018">
    <property type="protein sequence ID" value="TCL54790.1"/>
    <property type="molecule type" value="Genomic_DNA"/>
</dbReference>
<keyword evidence="12" id="KW-0902">Two-component regulatory system</keyword>
<evidence type="ECO:0000256" key="8">
    <source>
        <dbReference type="ARBA" id="ARBA00022741"/>
    </source>
</evidence>
<evidence type="ECO:0000256" key="13">
    <source>
        <dbReference type="ARBA" id="ARBA00023136"/>
    </source>
</evidence>
<dbReference type="Proteomes" id="UP000295718">
    <property type="component" value="Unassembled WGS sequence"/>
</dbReference>
<evidence type="ECO:0000256" key="4">
    <source>
        <dbReference type="ARBA" id="ARBA00022475"/>
    </source>
</evidence>
<dbReference type="InterPro" id="IPR003594">
    <property type="entry name" value="HATPase_dom"/>
</dbReference>
<accession>A0A4R1QWM1</accession>
<dbReference type="AlphaFoldDB" id="A0A4R1QWM1"/>
<evidence type="ECO:0000256" key="14">
    <source>
        <dbReference type="SAM" id="Phobius"/>
    </source>
</evidence>
<name>A0A4R1QWM1_9FIRM</name>
<proteinExistence type="predicted"/>
<keyword evidence="9 17" id="KW-0418">Kinase</keyword>
<sequence length="566" mass="64638">MEKNKPVSFKDNMYRMFLRYAVAPAFGIAFAGVLITFGFWGYSTIDITKKANEDIGGKIVRTIEGYEQALILMETCSDLVTKPIDRVTRVSVFEDVYKLSNKLGYKAKIYIFNKDYVPVIMSNQEVPSYLKNESVANWGIFRLMNNDKDATAIKVMQDMEGQSSSLLIGRTIKDGKEAVGYVVFSIDSSEFQVLLTKVSSQTIIADTYGWIYLANNYDFSDNLDRMSREFETQEGYIKCNGKNFYMESSSMMDDRLRIYTVSDVSNQLAAFKWVGLLLTMMFVVILFSLLKGADKTSAESTRDIDIIANAFEQVQEGNLDNYISICSSKEFQTIGNSYNLMIDSLKEQIEKNKEMIAHMAFAQIKQLESQINPHFLFNTLENIRIMCKLDTAKADKMIVNLSSILRYSISNAEEDVTVRQDMKNTEQYLSILKMRFNRRFRYSVDIEEEVMDLAIPKLLIQPLIENAIKYGFGDKEVLTVKIRGYKDGDNLVFICKDDGTGIEEETLKELKHTLASPKNRSSHLGLYNIHKRINLKYKGNYGVAIESEPDKGTTLTLTLPVYRKSN</sequence>
<gene>
    <name evidence="17" type="ORF">EDD76_11831</name>
</gene>
<reference evidence="17 18" key="1">
    <citation type="submission" date="2019-03" db="EMBL/GenBank/DDBJ databases">
        <title>Genomic Encyclopedia of Type Strains, Phase IV (KMG-IV): sequencing the most valuable type-strain genomes for metagenomic binning, comparative biology and taxonomic classification.</title>
        <authorList>
            <person name="Goeker M."/>
        </authorList>
    </citation>
    <scope>NUCLEOTIDE SEQUENCE [LARGE SCALE GENOMIC DNA]</scope>
    <source>
        <strain evidence="17 18">DSM 100556</strain>
    </source>
</reference>
<dbReference type="InterPro" id="IPR005467">
    <property type="entry name" value="His_kinase_dom"/>
</dbReference>
<keyword evidence="4" id="KW-1003">Cell membrane</keyword>
<evidence type="ECO:0000256" key="5">
    <source>
        <dbReference type="ARBA" id="ARBA00022553"/>
    </source>
</evidence>
<evidence type="ECO:0000256" key="3">
    <source>
        <dbReference type="ARBA" id="ARBA00012438"/>
    </source>
</evidence>
<evidence type="ECO:0000313" key="18">
    <source>
        <dbReference type="Proteomes" id="UP000295718"/>
    </source>
</evidence>
<dbReference type="GO" id="GO:0005524">
    <property type="term" value="F:ATP binding"/>
    <property type="evidence" value="ECO:0007669"/>
    <property type="project" value="UniProtKB-KW"/>
</dbReference>
<dbReference type="Pfam" id="PF06580">
    <property type="entry name" value="His_kinase"/>
    <property type="match status" value="1"/>
</dbReference>
<dbReference type="EC" id="2.7.13.3" evidence="3"/>
<keyword evidence="11 14" id="KW-1133">Transmembrane helix</keyword>
<evidence type="ECO:0000256" key="6">
    <source>
        <dbReference type="ARBA" id="ARBA00022679"/>
    </source>
</evidence>